<dbReference type="GO" id="GO:0000785">
    <property type="term" value="C:chromatin"/>
    <property type="evidence" value="ECO:0007669"/>
    <property type="project" value="TreeGrafter"/>
</dbReference>
<evidence type="ECO:0000256" key="1">
    <source>
        <dbReference type="ARBA" id="ARBA00004123"/>
    </source>
</evidence>
<comment type="similarity">
    <text evidence="2">Belongs to the akirin family.</text>
</comment>
<sequence length="187" mass="21159">MACGATLKRSHDFDPLHSPGQGTPKRRRCMPMTLSPSTPPTKAHQLNPSPFADVTPKYTSEQIAASISLEIKKMQRRRQLQYPGSTSPPHPSMDMPSTSGMESPTSSNSQSSLYNTLSPSKKDVPLFTFRQVSMICERMVKDREDQIREEYNSVLTNKVAEQYEAFLKFNHDQLRRRFGDAPMSYVS</sequence>
<feature type="region of interest" description="Disordered" evidence="4">
    <location>
        <begin position="1"/>
        <end position="54"/>
    </location>
</feature>
<keyword evidence="3" id="KW-0539">Nucleus</keyword>
<organism evidence="5">
    <name type="scientific">Haliotis discus discus</name>
    <name type="common">disc abalone</name>
    <dbReference type="NCBI Taxonomy" id="91233"/>
    <lineage>
        <taxon>Eukaryota</taxon>
        <taxon>Metazoa</taxon>
        <taxon>Spiralia</taxon>
        <taxon>Lophotrochozoa</taxon>
        <taxon>Mollusca</taxon>
        <taxon>Gastropoda</taxon>
        <taxon>Vetigastropoda</taxon>
        <taxon>Lepetellida</taxon>
        <taxon>Haliotoidea</taxon>
        <taxon>Haliotidae</taxon>
        <taxon>Haliotis</taxon>
    </lineage>
</organism>
<reference evidence="5" key="1">
    <citation type="submission" date="2016-10" db="EMBL/GenBank/DDBJ databases">
        <authorList>
            <person name="Bathige S.D.N.K."/>
            <person name="Lee S."/>
            <person name="Lee J."/>
        </authorList>
    </citation>
    <scope>NUCLEOTIDE SEQUENCE</scope>
</reference>
<dbReference type="PANTHER" id="PTHR13293:SF6">
    <property type="entry name" value="AKIRIN-RELATED"/>
    <property type="match status" value="1"/>
</dbReference>
<evidence type="ECO:0000256" key="4">
    <source>
        <dbReference type="SAM" id="MobiDB-lite"/>
    </source>
</evidence>
<evidence type="ECO:0000256" key="3">
    <source>
        <dbReference type="ARBA" id="ARBA00023242"/>
    </source>
</evidence>
<dbReference type="GO" id="GO:0045089">
    <property type="term" value="P:positive regulation of innate immune response"/>
    <property type="evidence" value="ECO:0007669"/>
    <property type="project" value="TreeGrafter"/>
</dbReference>
<dbReference type="GO" id="GO:0005634">
    <property type="term" value="C:nucleus"/>
    <property type="evidence" value="ECO:0007669"/>
    <property type="project" value="UniProtKB-SubCell"/>
</dbReference>
<feature type="region of interest" description="Disordered" evidence="4">
    <location>
        <begin position="75"/>
        <end position="117"/>
    </location>
</feature>
<comment type="subcellular location">
    <subcellularLocation>
        <location evidence="1">Nucleus</location>
    </subcellularLocation>
</comment>
<accession>A0A7I6IQ34</accession>
<protein>
    <submittedName>
        <fullName evidence="5">Akirin 2</fullName>
    </submittedName>
</protein>
<proteinExistence type="evidence at transcript level"/>
<dbReference type="CDD" id="cd22240">
    <property type="entry name" value="akirin"/>
    <property type="match status" value="1"/>
</dbReference>
<name>A0A7I6IQ34_HALDI</name>
<evidence type="ECO:0000256" key="2">
    <source>
        <dbReference type="ARBA" id="ARBA00005625"/>
    </source>
</evidence>
<feature type="compositionally biased region" description="Polar residues" evidence="4">
    <location>
        <begin position="95"/>
        <end position="117"/>
    </location>
</feature>
<dbReference type="GO" id="GO:0003712">
    <property type="term" value="F:transcription coregulator activity"/>
    <property type="evidence" value="ECO:0007669"/>
    <property type="project" value="TreeGrafter"/>
</dbReference>
<dbReference type="AlphaFoldDB" id="A0A7I6IQ34"/>
<dbReference type="EMBL" id="KY022643">
    <property type="protein sequence ID" value="ARR97161.1"/>
    <property type="molecule type" value="mRNA"/>
</dbReference>
<evidence type="ECO:0000313" key="5">
    <source>
        <dbReference type="EMBL" id="ARR97161.1"/>
    </source>
</evidence>
<dbReference type="InterPro" id="IPR024132">
    <property type="entry name" value="Akirin"/>
</dbReference>
<dbReference type="GO" id="GO:0045944">
    <property type="term" value="P:positive regulation of transcription by RNA polymerase II"/>
    <property type="evidence" value="ECO:0007669"/>
    <property type="project" value="TreeGrafter"/>
</dbReference>
<dbReference type="PANTHER" id="PTHR13293">
    <property type="entry name" value="AKIRIN-RELATED"/>
    <property type="match status" value="1"/>
</dbReference>